<keyword evidence="2" id="KW-1185">Reference proteome</keyword>
<reference evidence="1" key="1">
    <citation type="journal article" date="2021" name="Sci. Rep.">
        <title>Diploid genomic architecture of Nitzschia inconspicua, an elite biomass production diatom.</title>
        <authorList>
            <person name="Oliver A."/>
            <person name="Podell S."/>
            <person name="Pinowska A."/>
            <person name="Traller J.C."/>
            <person name="Smith S.R."/>
            <person name="McClure R."/>
            <person name="Beliaev A."/>
            <person name="Bohutskyi P."/>
            <person name="Hill E.A."/>
            <person name="Rabines A."/>
            <person name="Zheng H."/>
            <person name="Allen L.Z."/>
            <person name="Kuo A."/>
            <person name="Grigoriev I.V."/>
            <person name="Allen A.E."/>
            <person name="Hazlebeck D."/>
            <person name="Allen E.E."/>
        </authorList>
    </citation>
    <scope>NUCLEOTIDE SEQUENCE</scope>
    <source>
        <strain evidence="1">Hildebrandi</strain>
    </source>
</reference>
<sequence>MPATSRVIDSQQTGQSPGVEVIDYIKQTSHQCFNSKLLYPYKSQTNALSLDLMYPLVQYLTYTGRNNCISILYEVDGRTTGALNEALSRTLRGSDMLANQQDFINRDKEGIRGIFCEDNTI</sequence>
<evidence type="ECO:0000313" key="1">
    <source>
        <dbReference type="EMBL" id="KAG7342651.1"/>
    </source>
</evidence>
<comment type="caution">
    <text evidence="1">The sequence shown here is derived from an EMBL/GenBank/DDBJ whole genome shotgun (WGS) entry which is preliminary data.</text>
</comment>
<dbReference type="Proteomes" id="UP000693970">
    <property type="component" value="Unassembled WGS sequence"/>
</dbReference>
<name>A0A9K3KG24_9STRA</name>
<protein>
    <submittedName>
        <fullName evidence="1">Uncharacterized protein</fullName>
    </submittedName>
</protein>
<dbReference type="AlphaFoldDB" id="A0A9K3KG24"/>
<dbReference type="EMBL" id="JAGRRH010000024">
    <property type="protein sequence ID" value="KAG7342651.1"/>
    <property type="molecule type" value="Genomic_DNA"/>
</dbReference>
<accession>A0A9K3KG24</accession>
<gene>
    <name evidence="1" type="ORF">IV203_020595</name>
</gene>
<reference evidence="1" key="2">
    <citation type="submission" date="2021-04" db="EMBL/GenBank/DDBJ databases">
        <authorList>
            <person name="Podell S."/>
        </authorList>
    </citation>
    <scope>NUCLEOTIDE SEQUENCE</scope>
    <source>
        <strain evidence="1">Hildebrandi</strain>
    </source>
</reference>
<evidence type="ECO:0000313" key="2">
    <source>
        <dbReference type="Proteomes" id="UP000693970"/>
    </source>
</evidence>
<proteinExistence type="predicted"/>
<organism evidence="1 2">
    <name type="scientific">Nitzschia inconspicua</name>
    <dbReference type="NCBI Taxonomy" id="303405"/>
    <lineage>
        <taxon>Eukaryota</taxon>
        <taxon>Sar</taxon>
        <taxon>Stramenopiles</taxon>
        <taxon>Ochrophyta</taxon>
        <taxon>Bacillariophyta</taxon>
        <taxon>Bacillariophyceae</taxon>
        <taxon>Bacillariophycidae</taxon>
        <taxon>Bacillariales</taxon>
        <taxon>Bacillariaceae</taxon>
        <taxon>Nitzschia</taxon>
    </lineage>
</organism>